<reference evidence="3 4" key="1">
    <citation type="journal article" date="2015" name="Nature">
        <title>rRNA introns, odd ribosomes, and small enigmatic genomes across a large radiation of phyla.</title>
        <authorList>
            <person name="Brown C.T."/>
            <person name="Hug L.A."/>
            <person name="Thomas B.C."/>
            <person name="Sharon I."/>
            <person name="Castelle C.J."/>
            <person name="Singh A."/>
            <person name="Wilkins M.J."/>
            <person name="Williams K.H."/>
            <person name="Banfield J.F."/>
        </authorList>
    </citation>
    <scope>NUCLEOTIDE SEQUENCE [LARGE SCALE GENOMIC DNA]</scope>
</reference>
<feature type="transmembrane region" description="Helical" evidence="2">
    <location>
        <begin position="18"/>
        <end position="35"/>
    </location>
</feature>
<protein>
    <submittedName>
        <fullName evidence="3">Ig domain-containing protein</fullName>
    </submittedName>
</protein>
<feature type="region of interest" description="Disordered" evidence="1">
    <location>
        <begin position="121"/>
        <end position="152"/>
    </location>
</feature>
<evidence type="ECO:0000313" key="4">
    <source>
        <dbReference type="Proteomes" id="UP000034711"/>
    </source>
</evidence>
<accession>A0A0G1XMR6</accession>
<sequence length="233" mass="24904">MEGPALKPRSSLSPEQKAAFVLLLFLGLAGILLGFRSFGASLRRPFEEQIARTAGTYVSQEQRDAEELAALKTRDSDADGLTDYDEQFVYKTSAFLADSDSDSFDDKMEIFSGNDPNCPQGKTCGGTVQSSDASAGVTPQPSLEPASGPAPSATAVPSVASLLGGGMFQSEQDLADFLLAMPVEEIRAYLKQSGLPEEDLNKLSDEDLKKVFAEAIQTALKEGQFKEILAPKP</sequence>
<organism evidence="3 4">
    <name type="scientific">Candidatus Uhrbacteria bacterium GW2011_GWA2_53_10</name>
    <dbReference type="NCBI Taxonomy" id="1618980"/>
    <lineage>
        <taxon>Bacteria</taxon>
        <taxon>Candidatus Uhriibacteriota</taxon>
    </lineage>
</organism>
<name>A0A0G1XMR6_9BACT</name>
<proteinExistence type="predicted"/>
<evidence type="ECO:0000313" key="3">
    <source>
        <dbReference type="EMBL" id="KKW32216.1"/>
    </source>
</evidence>
<keyword evidence="2" id="KW-1133">Transmembrane helix</keyword>
<evidence type="ECO:0000256" key="2">
    <source>
        <dbReference type="SAM" id="Phobius"/>
    </source>
</evidence>
<dbReference type="Proteomes" id="UP000034711">
    <property type="component" value="Unassembled WGS sequence"/>
</dbReference>
<feature type="compositionally biased region" description="Polar residues" evidence="1">
    <location>
        <begin position="126"/>
        <end position="141"/>
    </location>
</feature>
<evidence type="ECO:0000256" key="1">
    <source>
        <dbReference type="SAM" id="MobiDB-lite"/>
    </source>
</evidence>
<dbReference type="AlphaFoldDB" id="A0A0G1XMR6"/>
<dbReference type="PATRIC" id="fig|1618980.3.peg.496"/>
<comment type="caution">
    <text evidence="3">The sequence shown here is derived from an EMBL/GenBank/DDBJ whole genome shotgun (WGS) entry which is preliminary data.</text>
</comment>
<dbReference type="EMBL" id="LCRI01000031">
    <property type="protein sequence ID" value="KKW32216.1"/>
    <property type="molecule type" value="Genomic_DNA"/>
</dbReference>
<keyword evidence="2" id="KW-0812">Transmembrane</keyword>
<gene>
    <name evidence="3" type="ORF">UY77_C0031G0002</name>
</gene>
<keyword evidence="2" id="KW-0472">Membrane</keyword>